<dbReference type="AlphaFoldDB" id="A0A419SEZ7"/>
<name>A0A419SEZ7_9BACL</name>
<evidence type="ECO:0000259" key="7">
    <source>
        <dbReference type="Pfam" id="PF01568"/>
    </source>
</evidence>
<protein>
    <submittedName>
        <fullName evidence="8">Formate dehydrogenase subunit alpha</fullName>
    </submittedName>
</protein>
<dbReference type="InterPro" id="IPR006656">
    <property type="entry name" value="Mopterin_OxRdtase"/>
</dbReference>
<feature type="domain" description="Molybdopterin oxidoreductase" evidence="6">
    <location>
        <begin position="11"/>
        <end position="433"/>
    </location>
</feature>
<keyword evidence="2" id="KW-0479">Metal-binding</keyword>
<evidence type="ECO:0000256" key="1">
    <source>
        <dbReference type="ARBA" id="ARBA00001966"/>
    </source>
</evidence>
<comment type="caution">
    <text evidence="8">The sequence shown here is derived from an EMBL/GenBank/DDBJ whole genome shotgun (WGS) entry which is preliminary data.</text>
</comment>
<evidence type="ECO:0000256" key="3">
    <source>
        <dbReference type="ARBA" id="ARBA00023004"/>
    </source>
</evidence>
<proteinExistence type="predicted"/>
<dbReference type="InterPro" id="IPR041924">
    <property type="entry name" value="Formate_Dh-H_N"/>
</dbReference>
<organism evidence="8 9">
    <name type="scientific">Ammoniphilus oxalaticus</name>
    <dbReference type="NCBI Taxonomy" id="66863"/>
    <lineage>
        <taxon>Bacteria</taxon>
        <taxon>Bacillati</taxon>
        <taxon>Bacillota</taxon>
        <taxon>Bacilli</taxon>
        <taxon>Bacillales</taxon>
        <taxon>Paenibacillaceae</taxon>
        <taxon>Aneurinibacillus group</taxon>
        <taxon>Ammoniphilus</taxon>
    </lineage>
</organism>
<keyword evidence="4" id="KW-0411">Iron-sulfur</keyword>
<dbReference type="GO" id="GO:0051536">
    <property type="term" value="F:iron-sulfur cluster binding"/>
    <property type="evidence" value="ECO:0007669"/>
    <property type="project" value="UniProtKB-KW"/>
</dbReference>
<dbReference type="SUPFAM" id="SSF53706">
    <property type="entry name" value="Formate dehydrogenase/DMSO reductase, domains 1-3"/>
    <property type="match status" value="1"/>
</dbReference>
<comment type="cofactor">
    <cofactor evidence="1">
        <name>[4Fe-4S] cluster</name>
        <dbReference type="ChEBI" id="CHEBI:49883"/>
    </cofactor>
</comment>
<dbReference type="Pfam" id="PF00384">
    <property type="entry name" value="Molybdopterin"/>
    <property type="match status" value="1"/>
</dbReference>
<evidence type="ECO:0000259" key="6">
    <source>
        <dbReference type="Pfam" id="PF00384"/>
    </source>
</evidence>
<dbReference type="GO" id="GO:0022904">
    <property type="term" value="P:respiratory electron transport chain"/>
    <property type="evidence" value="ECO:0007669"/>
    <property type="project" value="TreeGrafter"/>
</dbReference>
<dbReference type="PANTHER" id="PTHR43105">
    <property type="entry name" value="RESPIRATORY NITRATE REDUCTASE"/>
    <property type="match status" value="1"/>
</dbReference>
<dbReference type="InterPro" id="IPR006657">
    <property type="entry name" value="MoPterin_dinucl-bd_dom"/>
</dbReference>
<dbReference type="CDD" id="cd00508">
    <property type="entry name" value="MopB_CT_Fdh-Nap-like"/>
    <property type="match status" value="1"/>
</dbReference>
<dbReference type="Gene3D" id="3.40.50.740">
    <property type="match status" value="1"/>
</dbReference>
<dbReference type="InterPro" id="IPR006478">
    <property type="entry name" value="Formate_DH_asu"/>
</dbReference>
<sequence>MGWGYVYSNKRIKEPLIRKNGKLTPASWDEALDLIAKQFTTIRDTHGPNALGCFSSSRSTNELNFIAGKFMRTVIGTNNIDSCNRTCHAPSVTGLVEVFGTGASTTSYDELEETDVIIAWGSNTQECHPIVFNHMRRGIRNGAKMVVVDPREIAQTRLAHKWLPIKVGYDVTLANAMGHVIIEEGLENRAFLERATLDFESYKQHTQKYTPEYAEEITGVPADDIREVARLYAQADKAIICWTLGITEHANGTENVFSLINLALLTGHIGKRGSGVNPLRGQNNVQGGGDMGALPNRSVGGWLYNDATGRQLHEEVWGAPIPEQLGLNLTEMQEAIDNEDIKALYVIGENPVQADADANHVEQLLKKLDFMVVQDILMTKTAELADVVLPAAGWAENDGTFTNSERRIQRVRPAIQPPGLAKQDHFIVQDIANRMGANWNYQSAEDIWEEIRRLAPDFAGVTYDRLDDGGLQWPCPEESHPGTPFIHGRLWKEHVEQKASFKPVDNRDPVELPDDEYPLQLTTGRRLEFYNTGVQTSDYKKVRDPEESLEIHPEDAAAYQLEDGAPVKVRSRRGEVETKVKISKRQPRGLVFMTFHFPEQTDTNRLTINATCPLAGTAEYKACAVQVERIG</sequence>
<gene>
    <name evidence="8" type="ORF">BEP19_14670</name>
</gene>
<dbReference type="SUPFAM" id="SSF50692">
    <property type="entry name" value="ADC-like"/>
    <property type="match status" value="1"/>
</dbReference>
<evidence type="ECO:0000256" key="5">
    <source>
        <dbReference type="ARBA" id="ARBA00034078"/>
    </source>
</evidence>
<dbReference type="Gene3D" id="2.40.40.20">
    <property type="match status" value="1"/>
</dbReference>
<dbReference type="InterPro" id="IPR050123">
    <property type="entry name" value="Prok_molybdopt-oxidoreductase"/>
</dbReference>
<dbReference type="Proteomes" id="UP000284219">
    <property type="component" value="Unassembled WGS sequence"/>
</dbReference>
<evidence type="ECO:0000313" key="9">
    <source>
        <dbReference type="Proteomes" id="UP000284219"/>
    </source>
</evidence>
<dbReference type="NCBIfam" id="TIGR01591">
    <property type="entry name" value="Fdh-alpha"/>
    <property type="match status" value="1"/>
</dbReference>
<reference evidence="8 9" key="1">
    <citation type="submission" date="2016-08" db="EMBL/GenBank/DDBJ databases">
        <title>Novel Firmicute Genomes.</title>
        <authorList>
            <person name="Poppleton D.I."/>
            <person name="Gribaldo S."/>
        </authorList>
    </citation>
    <scope>NUCLEOTIDE SEQUENCE [LARGE SCALE GENOMIC DNA]</scope>
    <source>
        <strain evidence="8 9">RAOx-1</strain>
    </source>
</reference>
<feature type="domain" description="Molybdopterin dinucleotide-binding" evidence="7">
    <location>
        <begin position="519"/>
        <end position="624"/>
    </location>
</feature>
<dbReference type="GO" id="GO:0015942">
    <property type="term" value="P:formate metabolic process"/>
    <property type="evidence" value="ECO:0007669"/>
    <property type="project" value="InterPro"/>
</dbReference>
<dbReference type="PANTHER" id="PTHR43105:SF10">
    <property type="entry name" value="NADH-QUINONE OXIDOREDUCTASE SUBUNIT G"/>
    <property type="match status" value="1"/>
</dbReference>
<dbReference type="GO" id="GO:0003954">
    <property type="term" value="F:NADH dehydrogenase activity"/>
    <property type="evidence" value="ECO:0007669"/>
    <property type="project" value="TreeGrafter"/>
</dbReference>
<keyword evidence="3" id="KW-0408">Iron</keyword>
<dbReference type="Pfam" id="PF01568">
    <property type="entry name" value="Molydop_binding"/>
    <property type="match status" value="1"/>
</dbReference>
<dbReference type="InterPro" id="IPR009010">
    <property type="entry name" value="Asp_de-COase-like_dom_sf"/>
</dbReference>
<evidence type="ECO:0000256" key="4">
    <source>
        <dbReference type="ARBA" id="ARBA00023014"/>
    </source>
</evidence>
<dbReference type="CDD" id="cd02753">
    <property type="entry name" value="MopB_Formate-Dh-H"/>
    <property type="match status" value="1"/>
</dbReference>
<dbReference type="Gene3D" id="3.40.228.10">
    <property type="entry name" value="Dimethylsulfoxide Reductase, domain 2"/>
    <property type="match status" value="1"/>
</dbReference>
<accession>A0A419SEZ7</accession>
<keyword evidence="9" id="KW-1185">Reference proteome</keyword>
<evidence type="ECO:0000313" key="8">
    <source>
        <dbReference type="EMBL" id="RKD21893.1"/>
    </source>
</evidence>
<dbReference type="GO" id="GO:0016020">
    <property type="term" value="C:membrane"/>
    <property type="evidence" value="ECO:0007669"/>
    <property type="project" value="TreeGrafter"/>
</dbReference>
<dbReference type="GO" id="GO:0046872">
    <property type="term" value="F:metal ion binding"/>
    <property type="evidence" value="ECO:0007669"/>
    <property type="project" value="UniProtKB-KW"/>
</dbReference>
<evidence type="ECO:0000256" key="2">
    <source>
        <dbReference type="ARBA" id="ARBA00022723"/>
    </source>
</evidence>
<dbReference type="GO" id="GO:0008863">
    <property type="term" value="F:formate dehydrogenase (NAD+) activity"/>
    <property type="evidence" value="ECO:0007669"/>
    <property type="project" value="InterPro"/>
</dbReference>
<dbReference type="EMBL" id="MCHY01000011">
    <property type="protein sequence ID" value="RKD21893.1"/>
    <property type="molecule type" value="Genomic_DNA"/>
</dbReference>
<dbReference type="GO" id="GO:0043546">
    <property type="term" value="F:molybdopterin cofactor binding"/>
    <property type="evidence" value="ECO:0007669"/>
    <property type="project" value="InterPro"/>
</dbReference>
<comment type="cofactor">
    <cofactor evidence="5">
        <name>[2Fe-2S] cluster</name>
        <dbReference type="ChEBI" id="CHEBI:190135"/>
    </cofactor>
</comment>